<dbReference type="OrthoDB" id="295274at2759"/>
<feature type="transmembrane region" description="Helical" evidence="1">
    <location>
        <begin position="28"/>
        <end position="55"/>
    </location>
</feature>
<evidence type="ECO:0000313" key="3">
    <source>
        <dbReference type="Proteomes" id="UP000326268"/>
    </source>
</evidence>
<gene>
    <name evidence="2" type="ORF">BDV27DRAFT_1451</name>
</gene>
<dbReference type="GeneID" id="43654805"/>
<dbReference type="EMBL" id="ML737572">
    <property type="protein sequence ID" value="KAE8369579.1"/>
    <property type="molecule type" value="Genomic_DNA"/>
</dbReference>
<keyword evidence="1" id="KW-1133">Transmembrane helix</keyword>
<protein>
    <submittedName>
        <fullName evidence="2">Uncharacterized protein</fullName>
    </submittedName>
</protein>
<evidence type="ECO:0000256" key="1">
    <source>
        <dbReference type="SAM" id="Phobius"/>
    </source>
</evidence>
<organism evidence="2 3">
    <name type="scientific">Aspergillus caelatus</name>
    <dbReference type="NCBI Taxonomy" id="61420"/>
    <lineage>
        <taxon>Eukaryota</taxon>
        <taxon>Fungi</taxon>
        <taxon>Dikarya</taxon>
        <taxon>Ascomycota</taxon>
        <taxon>Pezizomycotina</taxon>
        <taxon>Eurotiomycetes</taxon>
        <taxon>Eurotiomycetidae</taxon>
        <taxon>Eurotiales</taxon>
        <taxon>Aspergillaceae</taxon>
        <taxon>Aspergillus</taxon>
        <taxon>Aspergillus subgen. Circumdati</taxon>
    </lineage>
</organism>
<name>A0A5N7AKQ9_9EURO</name>
<keyword evidence="3" id="KW-1185">Reference proteome</keyword>
<proteinExistence type="predicted"/>
<dbReference type="AlphaFoldDB" id="A0A5N7AKQ9"/>
<dbReference type="RefSeq" id="XP_031932660.1">
    <property type="nucleotide sequence ID" value="XM_032070359.1"/>
</dbReference>
<evidence type="ECO:0000313" key="2">
    <source>
        <dbReference type="EMBL" id="KAE8369579.1"/>
    </source>
</evidence>
<keyword evidence="1" id="KW-0812">Transmembrane</keyword>
<reference evidence="2 3" key="1">
    <citation type="submission" date="2019-04" db="EMBL/GenBank/DDBJ databases">
        <title>Friends and foes A comparative genomics studyof 23 Aspergillus species from section Flavi.</title>
        <authorList>
            <consortium name="DOE Joint Genome Institute"/>
            <person name="Kjaerbolling I."/>
            <person name="Vesth T."/>
            <person name="Frisvad J.C."/>
            <person name="Nybo J.L."/>
            <person name="Theobald S."/>
            <person name="Kildgaard S."/>
            <person name="Isbrandt T."/>
            <person name="Kuo A."/>
            <person name="Sato A."/>
            <person name="Lyhne E.K."/>
            <person name="Kogle M.E."/>
            <person name="Wiebenga A."/>
            <person name="Kun R.S."/>
            <person name="Lubbers R.J."/>
            <person name="Makela M.R."/>
            <person name="Barry K."/>
            <person name="Chovatia M."/>
            <person name="Clum A."/>
            <person name="Daum C."/>
            <person name="Haridas S."/>
            <person name="He G."/>
            <person name="LaButti K."/>
            <person name="Lipzen A."/>
            <person name="Mondo S."/>
            <person name="Riley R."/>
            <person name="Salamov A."/>
            <person name="Simmons B.A."/>
            <person name="Magnuson J.K."/>
            <person name="Henrissat B."/>
            <person name="Mortensen U.H."/>
            <person name="Larsen T.O."/>
            <person name="Devries R.P."/>
            <person name="Grigoriev I.V."/>
            <person name="Machida M."/>
            <person name="Baker S.E."/>
            <person name="Andersen M.R."/>
        </authorList>
    </citation>
    <scope>NUCLEOTIDE SEQUENCE [LARGE SCALE GENOMIC DNA]</scope>
    <source>
        <strain evidence="2 3">CBS 763.97</strain>
    </source>
</reference>
<keyword evidence="1" id="KW-0472">Membrane</keyword>
<dbReference type="Proteomes" id="UP000326268">
    <property type="component" value="Unassembled WGS sequence"/>
</dbReference>
<accession>A0A5N7AKQ9</accession>
<sequence>MSFGVWSLMGYRQFLRFGAWADYSRGVAYYWLAVLIDVGGRCTGLALLWGIWLVTRWPRGALLLRSDV</sequence>